<sequence length="1602" mass="180681">MNSSQSKIYTLCEKQAKECNIDNSTPNNASVCSCSQCNSFDCFAQRNKEQCLCYQGCKAKPFLETNTNLPNTSQSKSSVKSVNLLETGNIPRECVKKDFFYECKNNDNLTTIKKLARYSYNCVPEYSNRDNVDDNRVDISTERLPHSRSAYMTYSHQNFDTNTAKISAANIKYSSQTFDTNTAKLSAANIKCSHQNFETNTGKLSAANIKYSSQTFDTNTAKLSAANIKYSTQTFDTNTAKLSAQIMNVPYRDFKESISYNKSEDPAPKPTILSRYDILKRIKEAYRACSCKVCECLIGQTSTCRGQRDLCKCKPCECNECLSLMKTIDNKEKNIEMCLGCPKKGLKPYCNPCDCLKCSDSFTTPCNCQPCECIECKSYSISLPRRNNTLVVASIREDTPRAYCSCSPCGCAECGQDYTMGSSLRHEIGTGINRPVNCSCDACMNQACEMQDSISCTCDTQNRLMRKPVEKDIRDYDIHRALVKKNVAERSQNKNDTIAMFAAVENRFRKYDFKKNSCSCGDCECIVCSCKENTTTSINNKPYKYREIDACKCSACECLLCNSSTVKDVDFLDRKNDCKCNICDCLKCDGLSKPSTSNDERNLNSNKFKSTIPSNACKCSPCECTDCQKMMYKCNGDSCYCTNCECQMCTDQTMFINETVFRDRNEYLPLSFTHGNNNCAKYFPIKNYDKIGLRPKSLHPDSARNIQMNSRQNLVIYNESPNVDNPIRKSTQVLISNNPEFKDQIRHQTVPASEAFTKCKEKKIVESYCRAHEYESSRSFLSESSSLGLPSRVSNIQPNENLKSVKEQERPKKSAFEFEKSCDTSNHNSLLIKFPVKTGLNDFTNFSSDSKDYYQYENACNPIGSLYGKTQTNLKMNYTKSDVNVYPSIDGTNSERNELLEVDEYSYSIEPIRKTCTGFSKNRDLAGQDHKTIHVKDLTLNLVTALKNANDRLSTLMEPELSNNRFKLGPSKADISLPRKTSSKETVKTKNNENNIEMNPLLQNSSPKYIGHLSEMEIDYEKVSRILHQAKVFSLELAKVLKDYKKANEKLESKSLKETQSNISSNTLLDIYRKYKTNRVGTDKPIKNNLLCGNLVEGLDQKPYSSAYEPEKKYGSHNLNIVTTKQDIPETDDHQLAKIDYSIKILPENESDTVSYDLDVDINKNTNITTRQDTEKQDSKLSHDKVLINRPSSSIDKQVEQELDEHFEPRSNSSCNERNEDRHKCRSDKTQKCTKGGKRPRVPKSVILYKRLKLKEALMHLATHSGSRQDDVTPKGIQCDTKEKVIINDETTQHEPHFSEVNRDTTSTATDAMGRHETSRFVQPVQAVHGLGSQSWSILKKNCLMYLPYSQSRGICLMPPLLLDVKDTLRAMSSQDGEAGRSELRNEVTVTSHGNKALLKLQTEVNKLLESSMPQSSDTSTKLDMILKDFKMASSQTCNLTNSAEKAVDCMDSEFSVAILQRQKRELEDMTSVKHPVVKKSNKVLDVGNTSGASTKSELMVSKSSCDALKVKFLGLRRVSDHTVLVKWKAPRDVTSVQGYELLVDGRAVQKILSPNRCMAVVTCLPHIEKVLITIRTLVSAAPQCAHYPSATIVYRSRAKLI</sequence>
<evidence type="ECO:0000313" key="2">
    <source>
        <dbReference type="EMBL" id="KAL0880368.1"/>
    </source>
</evidence>
<evidence type="ECO:0000256" key="1">
    <source>
        <dbReference type="SAM" id="MobiDB-lite"/>
    </source>
</evidence>
<gene>
    <name evidence="2" type="ORF">ABMA27_002807</name>
</gene>
<feature type="region of interest" description="Disordered" evidence="1">
    <location>
        <begin position="1169"/>
        <end position="1240"/>
    </location>
</feature>
<dbReference type="Proteomes" id="UP001549920">
    <property type="component" value="Unassembled WGS sequence"/>
</dbReference>
<reference evidence="2 3" key="1">
    <citation type="submission" date="2024-06" db="EMBL/GenBank/DDBJ databases">
        <title>A chromosome-level genome assembly of beet webworm, Loxostege sticticalis.</title>
        <authorList>
            <person name="Zhang Y."/>
        </authorList>
    </citation>
    <scope>NUCLEOTIDE SEQUENCE [LARGE SCALE GENOMIC DNA]</scope>
    <source>
        <strain evidence="2">AQ026</strain>
        <tissue evidence="2">Whole body</tissue>
    </source>
</reference>
<dbReference type="EMBL" id="JBEUOH010000013">
    <property type="protein sequence ID" value="KAL0880368.1"/>
    <property type="molecule type" value="Genomic_DNA"/>
</dbReference>
<accession>A0ABR3HV40</accession>
<feature type="region of interest" description="Disordered" evidence="1">
    <location>
        <begin position="791"/>
        <end position="811"/>
    </location>
</feature>
<organism evidence="2 3">
    <name type="scientific">Loxostege sticticalis</name>
    <name type="common">Beet webworm moth</name>
    <dbReference type="NCBI Taxonomy" id="481309"/>
    <lineage>
        <taxon>Eukaryota</taxon>
        <taxon>Metazoa</taxon>
        <taxon>Ecdysozoa</taxon>
        <taxon>Arthropoda</taxon>
        <taxon>Hexapoda</taxon>
        <taxon>Insecta</taxon>
        <taxon>Pterygota</taxon>
        <taxon>Neoptera</taxon>
        <taxon>Endopterygota</taxon>
        <taxon>Lepidoptera</taxon>
        <taxon>Glossata</taxon>
        <taxon>Ditrysia</taxon>
        <taxon>Pyraloidea</taxon>
        <taxon>Crambidae</taxon>
        <taxon>Pyraustinae</taxon>
        <taxon>Loxostege</taxon>
    </lineage>
</organism>
<feature type="compositionally biased region" description="Basic and acidic residues" evidence="1">
    <location>
        <begin position="1172"/>
        <end position="1187"/>
    </location>
</feature>
<feature type="compositionally biased region" description="Basic and acidic residues" evidence="1">
    <location>
        <begin position="1197"/>
        <end position="1209"/>
    </location>
</feature>
<evidence type="ECO:0000313" key="3">
    <source>
        <dbReference type="Proteomes" id="UP001549920"/>
    </source>
</evidence>
<proteinExistence type="predicted"/>
<feature type="region of interest" description="Disordered" evidence="1">
    <location>
        <begin position="967"/>
        <end position="987"/>
    </location>
</feature>
<keyword evidence="3" id="KW-1185">Reference proteome</keyword>
<protein>
    <recommendedName>
        <fullName evidence="4">CRC domain-containing protein</fullName>
    </recommendedName>
</protein>
<dbReference type="PROSITE" id="PS51257">
    <property type="entry name" value="PROKAR_LIPOPROTEIN"/>
    <property type="match status" value="1"/>
</dbReference>
<evidence type="ECO:0008006" key="4">
    <source>
        <dbReference type="Google" id="ProtNLM"/>
    </source>
</evidence>
<name>A0ABR3HV40_LOXSC</name>
<feature type="compositionally biased region" description="Basic and acidic residues" evidence="1">
    <location>
        <begin position="1217"/>
        <end position="1231"/>
    </location>
</feature>
<comment type="caution">
    <text evidence="2">The sequence shown here is derived from an EMBL/GenBank/DDBJ whole genome shotgun (WGS) entry which is preliminary data.</text>
</comment>